<dbReference type="GO" id="GO:0009898">
    <property type="term" value="C:cytoplasmic side of plasma membrane"/>
    <property type="evidence" value="ECO:0007669"/>
    <property type="project" value="TreeGrafter"/>
</dbReference>
<dbReference type="GO" id="GO:0051782">
    <property type="term" value="P:negative regulation of cell division"/>
    <property type="evidence" value="ECO:0007669"/>
    <property type="project" value="TreeGrafter"/>
</dbReference>
<evidence type="ECO:0000313" key="3">
    <source>
        <dbReference type="EMBL" id="SDO26922.1"/>
    </source>
</evidence>
<keyword evidence="4" id="KW-1185">Reference proteome</keyword>
<dbReference type="PANTHER" id="PTHR43384:SF6">
    <property type="entry name" value="SEPTUM SITE-DETERMINING PROTEIN MIND HOMOLOG, CHLOROPLASTIC"/>
    <property type="match status" value="1"/>
</dbReference>
<dbReference type="AlphaFoldDB" id="A0A1H0I676"/>
<keyword evidence="2" id="KW-0067">ATP-binding</keyword>
<sequence>MSSGLLTAGNGQNWENDLVAALDRPGAGMSVVRRCVDIADVLTAATTGQAAAVVLSGELRRLDTEAVQRLTAAGVAVVAIYPASEPRIRTRLERIGITTLVADDDAGAAALMAAVRTAITQLAAGVNPVVAGLPPEATGFLPHPAVADPRFALPPDRGQGTSIPVPARADPPPLGQVVAVWGPAGAPGRTMLAANLAVESAEAGRPTLLIDADVYGGVLGNAFGLLDESPGLAGACRQAANGRLDLAELTRLVWAIGSNLRLLTGISRADRWPEVRPSAIPAVLGVARSMAAVTVVDCGFCLEADEEITFDTAAPRRNGATLAVLADADVLVAVGSADPPGIERLVRGLAELRDMVPEVQPLVVLNRSRRTAASPDEAIAALARFSGLGVTAVLPEDRGSTDKAWLQGIPLAQAAPGSALRKGIRDLAGALTRAGAVPSGSVPR</sequence>
<evidence type="ECO:0000256" key="2">
    <source>
        <dbReference type="ARBA" id="ARBA00022840"/>
    </source>
</evidence>
<protein>
    <submittedName>
        <fullName evidence="3">Flp pilus assembly protein, ATPase CpaE</fullName>
    </submittedName>
</protein>
<dbReference type="STRING" id="1090615.SAMN04515671_0378"/>
<dbReference type="OrthoDB" id="3217709at2"/>
<organism evidence="3 4">
    <name type="scientific">Nakamurella panacisegetis</name>
    <dbReference type="NCBI Taxonomy" id="1090615"/>
    <lineage>
        <taxon>Bacteria</taxon>
        <taxon>Bacillati</taxon>
        <taxon>Actinomycetota</taxon>
        <taxon>Actinomycetes</taxon>
        <taxon>Nakamurellales</taxon>
        <taxon>Nakamurellaceae</taxon>
        <taxon>Nakamurella</taxon>
    </lineage>
</organism>
<name>A0A1H0I676_9ACTN</name>
<evidence type="ECO:0000256" key="1">
    <source>
        <dbReference type="ARBA" id="ARBA00022741"/>
    </source>
</evidence>
<dbReference type="SUPFAM" id="SSF52540">
    <property type="entry name" value="P-loop containing nucleoside triphosphate hydrolases"/>
    <property type="match status" value="1"/>
</dbReference>
<proteinExistence type="predicted"/>
<evidence type="ECO:0000313" key="4">
    <source>
        <dbReference type="Proteomes" id="UP000198741"/>
    </source>
</evidence>
<dbReference type="InterPro" id="IPR050625">
    <property type="entry name" value="ParA/MinD_ATPase"/>
</dbReference>
<reference evidence="3 4" key="1">
    <citation type="submission" date="2016-10" db="EMBL/GenBank/DDBJ databases">
        <authorList>
            <person name="de Groot N.N."/>
        </authorList>
    </citation>
    <scope>NUCLEOTIDE SEQUENCE [LARGE SCALE GENOMIC DNA]</scope>
    <source>
        <strain evidence="4">P4-7,KCTC 19426,CECT 7604</strain>
    </source>
</reference>
<dbReference type="GO" id="GO:0016887">
    <property type="term" value="F:ATP hydrolysis activity"/>
    <property type="evidence" value="ECO:0007669"/>
    <property type="project" value="TreeGrafter"/>
</dbReference>
<gene>
    <name evidence="3" type="ORF">SAMN04515671_0378</name>
</gene>
<dbReference type="InterPro" id="IPR027417">
    <property type="entry name" value="P-loop_NTPase"/>
</dbReference>
<dbReference type="RefSeq" id="WP_090474288.1">
    <property type="nucleotide sequence ID" value="NZ_LT629710.1"/>
</dbReference>
<accession>A0A1H0I676</accession>
<dbReference type="Proteomes" id="UP000198741">
    <property type="component" value="Chromosome I"/>
</dbReference>
<dbReference type="EMBL" id="LT629710">
    <property type="protein sequence ID" value="SDO26922.1"/>
    <property type="molecule type" value="Genomic_DNA"/>
</dbReference>
<dbReference type="GO" id="GO:0005524">
    <property type="term" value="F:ATP binding"/>
    <property type="evidence" value="ECO:0007669"/>
    <property type="project" value="UniProtKB-KW"/>
</dbReference>
<dbReference type="PANTHER" id="PTHR43384">
    <property type="entry name" value="SEPTUM SITE-DETERMINING PROTEIN MIND HOMOLOG, CHLOROPLASTIC-RELATED"/>
    <property type="match status" value="1"/>
</dbReference>
<dbReference type="Gene3D" id="3.40.50.300">
    <property type="entry name" value="P-loop containing nucleotide triphosphate hydrolases"/>
    <property type="match status" value="1"/>
</dbReference>
<keyword evidence="1" id="KW-0547">Nucleotide-binding</keyword>
<dbReference type="GO" id="GO:0005829">
    <property type="term" value="C:cytosol"/>
    <property type="evidence" value="ECO:0007669"/>
    <property type="project" value="TreeGrafter"/>
</dbReference>